<dbReference type="Proteomes" id="UP000029391">
    <property type="component" value="Unassembled WGS sequence"/>
</dbReference>
<evidence type="ECO:0000313" key="1">
    <source>
        <dbReference type="EMBL" id="KFN48236.1"/>
    </source>
</evidence>
<gene>
    <name evidence="1" type="ORF">P873_01380</name>
</gene>
<comment type="caution">
    <text evidence="1">The sequence shown here is derived from an EMBL/GenBank/DDBJ whole genome shotgun (WGS) entry which is preliminary data.</text>
</comment>
<keyword evidence="2" id="KW-1185">Reference proteome</keyword>
<dbReference type="EMBL" id="AWXU01000056">
    <property type="protein sequence ID" value="KFN48236.1"/>
    <property type="molecule type" value="Genomic_DNA"/>
</dbReference>
<dbReference type="RefSeq" id="WP_026815963.1">
    <property type="nucleotide sequence ID" value="NZ_AUFF01000001.1"/>
</dbReference>
<organism evidence="1 2">
    <name type="scientific">Arenimonas composti TR7-09 = DSM 18010</name>
    <dbReference type="NCBI Taxonomy" id="1121013"/>
    <lineage>
        <taxon>Bacteria</taxon>
        <taxon>Pseudomonadati</taxon>
        <taxon>Pseudomonadota</taxon>
        <taxon>Gammaproteobacteria</taxon>
        <taxon>Lysobacterales</taxon>
        <taxon>Lysobacteraceae</taxon>
        <taxon>Arenimonas</taxon>
    </lineage>
</organism>
<evidence type="ECO:0008006" key="3">
    <source>
        <dbReference type="Google" id="ProtNLM"/>
    </source>
</evidence>
<dbReference type="OrthoDB" id="6024716at2"/>
<proteinExistence type="predicted"/>
<dbReference type="STRING" id="1121013.GCA_000426365_00437"/>
<protein>
    <recommendedName>
        <fullName evidence="3">STAS/SEC14 domain-containing protein</fullName>
    </recommendedName>
</protein>
<evidence type="ECO:0000313" key="2">
    <source>
        <dbReference type="Proteomes" id="UP000029391"/>
    </source>
</evidence>
<accession>A0A091B910</accession>
<sequence length="125" mass="13233">MLAPTPPDPGLREFHLHGERSLGAAIDAVDTFLRTAVADGVRGVLVDVRGLGGFAPPDLAARAAMVRRFAAICGGRLHLAMLCPPHYLDEERFGVVMARGLGLEGAAFEDEAEARAWLAQSAGTR</sequence>
<dbReference type="AlphaFoldDB" id="A0A091B910"/>
<reference evidence="1 2" key="1">
    <citation type="submission" date="2013-09" db="EMBL/GenBank/DDBJ databases">
        <title>Genome sequencing of Arenimonas composti.</title>
        <authorList>
            <person name="Chen F."/>
            <person name="Wang G."/>
        </authorList>
    </citation>
    <scope>NUCLEOTIDE SEQUENCE [LARGE SCALE GENOMIC DNA]</scope>
    <source>
        <strain evidence="1 2">TR7-09</strain>
    </source>
</reference>
<name>A0A091B910_9GAMM</name>